<comment type="caution">
    <text evidence="1">The sequence shown here is derived from an EMBL/GenBank/DDBJ whole genome shotgun (WGS) entry which is preliminary data.</text>
</comment>
<dbReference type="Proteomes" id="UP000023561">
    <property type="component" value="Unassembled WGS sequence"/>
</dbReference>
<accession>A0A023DK93</accession>
<proteinExistence type="predicted"/>
<sequence>MIEDSGKKADYIVVGDCDHLNGIIAPYDEENTKYISKSKSWTTLKTCLISGASMPTLINTLINK</sequence>
<evidence type="ECO:0000313" key="1">
    <source>
        <dbReference type="EMBL" id="GAJ41663.1"/>
    </source>
</evidence>
<name>A0A023DK93_9BACL</name>
<evidence type="ECO:0000313" key="2">
    <source>
        <dbReference type="Proteomes" id="UP000023561"/>
    </source>
</evidence>
<dbReference type="EMBL" id="BAWO01000084">
    <property type="protein sequence ID" value="GAJ41663.1"/>
    <property type="molecule type" value="Genomic_DNA"/>
</dbReference>
<organism evidence="1 2">
    <name type="scientific">Parageobacillus caldoxylosilyticus NBRC 107762</name>
    <dbReference type="NCBI Taxonomy" id="1220594"/>
    <lineage>
        <taxon>Bacteria</taxon>
        <taxon>Bacillati</taxon>
        <taxon>Bacillota</taxon>
        <taxon>Bacilli</taxon>
        <taxon>Bacillales</taxon>
        <taxon>Anoxybacillaceae</taxon>
        <taxon>Saccharococcus</taxon>
    </lineage>
</organism>
<protein>
    <submittedName>
        <fullName evidence="1">Uncharacterized protein</fullName>
    </submittedName>
</protein>
<reference evidence="1 2" key="1">
    <citation type="submission" date="2014-04" db="EMBL/GenBank/DDBJ databases">
        <title>Whole genome shotgun sequence of Geobacillus caldoxylosilyticus NBRC 107762.</title>
        <authorList>
            <person name="Hosoyama A."/>
            <person name="Hosoyama Y."/>
            <person name="Katano-Makiyama Y."/>
            <person name="Tsuchikane K."/>
            <person name="Ohji S."/>
            <person name="Ichikawa N."/>
            <person name="Yamazoe A."/>
            <person name="Fujita N."/>
        </authorList>
    </citation>
    <scope>NUCLEOTIDE SEQUENCE [LARGE SCALE GENOMIC DNA]</scope>
    <source>
        <strain evidence="1 2">NBRC 107762</strain>
    </source>
</reference>
<keyword evidence="2" id="KW-1185">Reference proteome</keyword>
<dbReference type="AlphaFoldDB" id="A0A023DK93"/>
<gene>
    <name evidence="1" type="ORF">GCA01S_084_00060</name>
</gene>